<proteinExistence type="inferred from homology"/>
<evidence type="ECO:0000259" key="2">
    <source>
        <dbReference type="SMART" id="SM01007"/>
    </source>
</evidence>
<dbReference type="GO" id="GO:0051015">
    <property type="term" value="F:actin filament binding"/>
    <property type="evidence" value="ECO:0007669"/>
    <property type="project" value="TreeGrafter"/>
</dbReference>
<feature type="domain" description="Class II aldolase/adducin N-terminal" evidence="2">
    <location>
        <begin position="19"/>
        <end position="199"/>
    </location>
</feature>
<evidence type="ECO:0000313" key="3">
    <source>
        <dbReference type="EMBL" id="MBT2187219.1"/>
    </source>
</evidence>
<gene>
    <name evidence="3" type="ORF">KK488_09710</name>
</gene>
<reference evidence="3" key="1">
    <citation type="submission" date="2021-05" db="EMBL/GenBank/DDBJ databases">
        <title>Genome of Sphingobium sp. strain.</title>
        <authorList>
            <person name="Fan R."/>
        </authorList>
    </citation>
    <scope>NUCLEOTIDE SEQUENCE</scope>
    <source>
        <strain evidence="3">H33</strain>
    </source>
</reference>
<organism evidence="3 4">
    <name type="scientific">Sphingobium nicotianae</name>
    <dbReference type="NCBI Taxonomy" id="2782607"/>
    <lineage>
        <taxon>Bacteria</taxon>
        <taxon>Pseudomonadati</taxon>
        <taxon>Pseudomonadota</taxon>
        <taxon>Alphaproteobacteria</taxon>
        <taxon>Sphingomonadales</taxon>
        <taxon>Sphingomonadaceae</taxon>
        <taxon>Sphingobium</taxon>
    </lineage>
</organism>
<dbReference type="InterPro" id="IPR001303">
    <property type="entry name" value="Aldolase_II/adducin_N"/>
</dbReference>
<evidence type="ECO:0000256" key="1">
    <source>
        <dbReference type="ARBA" id="ARBA00037961"/>
    </source>
</evidence>
<dbReference type="GO" id="GO:0005856">
    <property type="term" value="C:cytoskeleton"/>
    <property type="evidence" value="ECO:0007669"/>
    <property type="project" value="TreeGrafter"/>
</dbReference>
<accession>A0A9X1DC58</accession>
<dbReference type="Proteomes" id="UP001138757">
    <property type="component" value="Unassembled WGS sequence"/>
</dbReference>
<dbReference type="SUPFAM" id="SSF53639">
    <property type="entry name" value="AraD/HMP-PK domain-like"/>
    <property type="match status" value="1"/>
</dbReference>
<dbReference type="InterPro" id="IPR036409">
    <property type="entry name" value="Aldolase_II/adducin_N_sf"/>
</dbReference>
<dbReference type="RefSeq" id="WP_214623004.1">
    <property type="nucleotide sequence ID" value="NZ_JAHGAW010000006.1"/>
</dbReference>
<dbReference type="InterPro" id="IPR051017">
    <property type="entry name" value="Aldolase-II_Adducin_sf"/>
</dbReference>
<dbReference type="EMBL" id="JAHGAW010000006">
    <property type="protein sequence ID" value="MBT2187219.1"/>
    <property type="molecule type" value="Genomic_DNA"/>
</dbReference>
<dbReference type="Pfam" id="PF00596">
    <property type="entry name" value="Aldolase_II"/>
    <property type="match status" value="1"/>
</dbReference>
<dbReference type="NCBIfam" id="NF005451">
    <property type="entry name" value="PRK07044.1"/>
    <property type="match status" value="1"/>
</dbReference>
<name>A0A9X1DC58_9SPHN</name>
<dbReference type="Gene3D" id="3.40.225.10">
    <property type="entry name" value="Class II aldolase/adducin N-terminal domain"/>
    <property type="match status" value="1"/>
</dbReference>
<keyword evidence="4" id="KW-1185">Reference proteome</keyword>
<sequence length="252" mass="28092">MATALKPAAITTAERQAREQLAACYRIFAHLGWDELIYNHISLRVPGEDNAFLINPFTLMYEEVTASNLVKIDIDGNKLAESPYPVNRAGFVQHSLFHRLLPDVHCIIHTHTTAGMAIASIEEGFQATDFYSSMFAGQIAYHDFEGVTIHPEEGARLIADLGDKRIMILRNHGLLVMGKTLPEAFQTYFFLERACAIQIATRQAGTPLRVPDAVVAAHQRDVLTAAPEGMRGLAEFAAMTRLIDRKDKSWRD</sequence>
<dbReference type="AlphaFoldDB" id="A0A9X1DC58"/>
<dbReference type="PANTHER" id="PTHR10672">
    <property type="entry name" value="ADDUCIN"/>
    <property type="match status" value="1"/>
</dbReference>
<comment type="caution">
    <text evidence="3">The sequence shown here is derived from an EMBL/GenBank/DDBJ whole genome shotgun (WGS) entry which is preliminary data.</text>
</comment>
<evidence type="ECO:0000313" key="4">
    <source>
        <dbReference type="Proteomes" id="UP001138757"/>
    </source>
</evidence>
<comment type="similarity">
    <text evidence="1">Belongs to the aldolase class II family.</text>
</comment>
<dbReference type="SMART" id="SM01007">
    <property type="entry name" value="Aldolase_II"/>
    <property type="match status" value="1"/>
</dbReference>
<dbReference type="PANTHER" id="PTHR10672:SF3">
    <property type="entry name" value="PROTEIN HU-LI TAI SHAO"/>
    <property type="match status" value="1"/>
</dbReference>
<protein>
    <submittedName>
        <fullName evidence="3">Class II aldolase/adducin family protein</fullName>
    </submittedName>
</protein>